<dbReference type="PROSITE" id="PS01081">
    <property type="entry name" value="HTH_TETR_1"/>
    <property type="match status" value="1"/>
</dbReference>
<dbReference type="STRING" id="391625.PPSIR1_02808"/>
<dbReference type="eggNOG" id="COG1309">
    <property type="taxonomic scope" value="Bacteria"/>
</dbReference>
<evidence type="ECO:0000256" key="1">
    <source>
        <dbReference type="ARBA" id="ARBA00023015"/>
    </source>
</evidence>
<organism evidence="6 7">
    <name type="scientific">Plesiocystis pacifica SIR-1</name>
    <dbReference type="NCBI Taxonomy" id="391625"/>
    <lineage>
        <taxon>Bacteria</taxon>
        <taxon>Pseudomonadati</taxon>
        <taxon>Myxococcota</taxon>
        <taxon>Polyangia</taxon>
        <taxon>Nannocystales</taxon>
        <taxon>Nannocystaceae</taxon>
        <taxon>Plesiocystis</taxon>
    </lineage>
</organism>
<dbReference type="Gene3D" id="1.10.357.10">
    <property type="entry name" value="Tetracycline Repressor, domain 2"/>
    <property type="match status" value="1"/>
</dbReference>
<dbReference type="PROSITE" id="PS50977">
    <property type="entry name" value="HTH_TETR_2"/>
    <property type="match status" value="1"/>
</dbReference>
<dbReference type="InterPro" id="IPR009057">
    <property type="entry name" value="Homeodomain-like_sf"/>
</dbReference>
<evidence type="ECO:0000259" key="5">
    <source>
        <dbReference type="PROSITE" id="PS50977"/>
    </source>
</evidence>
<protein>
    <submittedName>
        <fullName evidence="6">Possible Transcriptional Regulator, TetR family protein</fullName>
    </submittedName>
</protein>
<keyword evidence="2 4" id="KW-0238">DNA-binding</keyword>
<evidence type="ECO:0000313" key="7">
    <source>
        <dbReference type="Proteomes" id="UP000005801"/>
    </source>
</evidence>
<keyword evidence="3" id="KW-0804">Transcription</keyword>
<dbReference type="AlphaFoldDB" id="A6G932"/>
<dbReference type="Pfam" id="PF00440">
    <property type="entry name" value="TetR_N"/>
    <property type="match status" value="1"/>
</dbReference>
<dbReference type="Pfam" id="PF21993">
    <property type="entry name" value="TetR_C_13_2"/>
    <property type="match status" value="1"/>
</dbReference>
<dbReference type="SUPFAM" id="SSF46689">
    <property type="entry name" value="Homeodomain-like"/>
    <property type="match status" value="1"/>
</dbReference>
<evidence type="ECO:0000256" key="4">
    <source>
        <dbReference type="PROSITE-ProRule" id="PRU00335"/>
    </source>
</evidence>
<feature type="DNA-binding region" description="H-T-H motif" evidence="4">
    <location>
        <begin position="9"/>
        <end position="28"/>
    </location>
</feature>
<proteinExistence type="predicted"/>
<dbReference type="InterPro" id="IPR036271">
    <property type="entry name" value="Tet_transcr_reg_TetR-rel_C_sf"/>
</dbReference>
<evidence type="ECO:0000313" key="6">
    <source>
        <dbReference type="EMBL" id="EDM77580.1"/>
    </source>
</evidence>
<dbReference type="PANTHER" id="PTHR47506">
    <property type="entry name" value="TRANSCRIPTIONAL REGULATORY PROTEIN"/>
    <property type="match status" value="1"/>
</dbReference>
<evidence type="ECO:0000256" key="3">
    <source>
        <dbReference type="ARBA" id="ARBA00023163"/>
    </source>
</evidence>
<keyword evidence="1" id="KW-0805">Transcription regulation</keyword>
<feature type="domain" description="HTH tetR-type" evidence="5">
    <location>
        <begin position="1"/>
        <end position="46"/>
    </location>
</feature>
<reference evidence="6 7" key="1">
    <citation type="submission" date="2007-06" db="EMBL/GenBank/DDBJ databases">
        <authorList>
            <person name="Shimkets L."/>
            <person name="Ferriera S."/>
            <person name="Johnson J."/>
            <person name="Kravitz S."/>
            <person name="Beeson K."/>
            <person name="Sutton G."/>
            <person name="Rogers Y.-H."/>
            <person name="Friedman R."/>
            <person name="Frazier M."/>
            <person name="Venter J.C."/>
        </authorList>
    </citation>
    <scope>NUCLEOTIDE SEQUENCE [LARGE SCALE GENOMIC DNA]</scope>
    <source>
        <strain evidence="6 7">SIR-1</strain>
    </source>
</reference>
<accession>A6G932</accession>
<comment type="caution">
    <text evidence="6">The sequence shown here is derived from an EMBL/GenBank/DDBJ whole genome shotgun (WGS) entry which is preliminary data.</text>
</comment>
<keyword evidence="7" id="KW-1185">Reference proteome</keyword>
<sequence length="182" mass="20040">MAHGLSAATVDEICRRAGVTKGAFYHHFPSKGALALALLDHYFEQIAAAFTIEVDSPDPRERLDEMLERAEEVAAGPELRRGCVMAVMALEVSDSDDRLQLAIADRFDQLGFGLETTLRHALRGEGRSVKAARAEAGFLARQFLVCLEGGITLSKAHRDPERIVEAVRFYRASVTAQLDRKT</sequence>
<dbReference type="InterPro" id="IPR054156">
    <property type="entry name" value="YxaF_TetR_C"/>
</dbReference>
<evidence type="ECO:0000256" key="2">
    <source>
        <dbReference type="ARBA" id="ARBA00023125"/>
    </source>
</evidence>
<dbReference type="Proteomes" id="UP000005801">
    <property type="component" value="Unassembled WGS sequence"/>
</dbReference>
<gene>
    <name evidence="6" type="ORF">PPSIR1_02808</name>
</gene>
<dbReference type="GO" id="GO:0003677">
    <property type="term" value="F:DNA binding"/>
    <property type="evidence" value="ECO:0007669"/>
    <property type="project" value="UniProtKB-UniRule"/>
</dbReference>
<name>A6G932_9BACT</name>
<dbReference type="SUPFAM" id="SSF48498">
    <property type="entry name" value="Tetracyclin repressor-like, C-terminal domain"/>
    <property type="match status" value="1"/>
</dbReference>
<dbReference type="InterPro" id="IPR001647">
    <property type="entry name" value="HTH_TetR"/>
</dbReference>
<dbReference type="EMBL" id="ABCS01000043">
    <property type="protein sequence ID" value="EDM77580.1"/>
    <property type="molecule type" value="Genomic_DNA"/>
</dbReference>
<dbReference type="PANTHER" id="PTHR47506:SF1">
    <property type="entry name" value="HTH-TYPE TRANSCRIPTIONAL REGULATOR YJDC"/>
    <property type="match status" value="1"/>
</dbReference>
<dbReference type="InterPro" id="IPR023772">
    <property type="entry name" value="DNA-bd_HTH_TetR-type_CS"/>
</dbReference>